<proteinExistence type="predicted"/>
<gene>
    <name evidence="1" type="ORF">L6452_30674</name>
</gene>
<evidence type="ECO:0000313" key="1">
    <source>
        <dbReference type="EMBL" id="KAI3697581.1"/>
    </source>
</evidence>
<comment type="caution">
    <text evidence="1">The sequence shown here is derived from an EMBL/GenBank/DDBJ whole genome shotgun (WGS) entry which is preliminary data.</text>
</comment>
<protein>
    <submittedName>
        <fullName evidence="1">Uncharacterized protein</fullName>
    </submittedName>
</protein>
<sequence length="715" mass="81861">MRCLVESHDMLCFIDGSLENPLMNKDSKHKADKTTKYREWKRSDSLVKGWIFGSLSEDVMETVVGLDTSNNVWKKLNTTYSTTPPAPPTKDWREYRGLYEAILDGDWDKARDIFMKNKDALTVKINDHQDTPLHVAVSTCQNVHFVENLLKEIIDPKALLNLVNNDRLNVLHRAAQVGNTKAAEMLVNKNRDLLFIKDYHGYLPIHRAIFGAHGETFLYLLKVTKEHISLSEQNGYHSPFKGKNSAVLLATIIREGFLDAAYELIKEYPDMARSKRGDSIPLKFIAGKLDSYSSGRCYNNYQRFVYSHLLKDSDDLDHADEIQDIENEGKDKPKVVVKRRRSRFHYVIRKIYVTFWKVALPYVPQIKHLQKDKVKHNTTLTVLKCICEQVNKITSVADIREHYLEAITHALENDIPEAIEEITKSFPQVISTLMHNGYHLNQLAIINRCEKVYSFLVHQVVPDKHFHKVWLDKDKNNLLHLAGKLAPIDKLNLVSGAALQMQRELQWFEEVKKFVLDKHNTTKNKNQETPIMVFRREHKDLRKEGEEWMKKTADSYTITAALIITIVFAAAITVPGGNDGNTGKAIFANKSSFIIFAVSDAISLFSSTTSLLLFLSILTARYRDEDFLYRLPKRLILGLAMLFLSVTSMMIAFSTTLYIMFGQEKAWILIPIAALTCLPVASFMTLQLPLLAELICSTYGQGIFSKQSYNHSRIK</sequence>
<keyword evidence="2" id="KW-1185">Reference proteome</keyword>
<organism evidence="1 2">
    <name type="scientific">Arctium lappa</name>
    <name type="common">Greater burdock</name>
    <name type="synonym">Lappa major</name>
    <dbReference type="NCBI Taxonomy" id="4217"/>
    <lineage>
        <taxon>Eukaryota</taxon>
        <taxon>Viridiplantae</taxon>
        <taxon>Streptophyta</taxon>
        <taxon>Embryophyta</taxon>
        <taxon>Tracheophyta</taxon>
        <taxon>Spermatophyta</taxon>
        <taxon>Magnoliopsida</taxon>
        <taxon>eudicotyledons</taxon>
        <taxon>Gunneridae</taxon>
        <taxon>Pentapetalae</taxon>
        <taxon>asterids</taxon>
        <taxon>campanulids</taxon>
        <taxon>Asterales</taxon>
        <taxon>Asteraceae</taxon>
        <taxon>Carduoideae</taxon>
        <taxon>Cardueae</taxon>
        <taxon>Arctiinae</taxon>
        <taxon>Arctium</taxon>
    </lineage>
</organism>
<dbReference type="EMBL" id="CM042056">
    <property type="protein sequence ID" value="KAI3697581.1"/>
    <property type="molecule type" value="Genomic_DNA"/>
</dbReference>
<name>A0ACB8ZIL5_ARCLA</name>
<evidence type="ECO:0000313" key="2">
    <source>
        <dbReference type="Proteomes" id="UP001055879"/>
    </source>
</evidence>
<accession>A0ACB8ZIL5</accession>
<reference evidence="1 2" key="2">
    <citation type="journal article" date="2022" name="Mol. Ecol. Resour.">
        <title>The genomes of chicory, endive, great burdock and yacon provide insights into Asteraceae paleo-polyploidization history and plant inulin production.</title>
        <authorList>
            <person name="Fan W."/>
            <person name="Wang S."/>
            <person name="Wang H."/>
            <person name="Wang A."/>
            <person name="Jiang F."/>
            <person name="Liu H."/>
            <person name="Zhao H."/>
            <person name="Xu D."/>
            <person name="Zhang Y."/>
        </authorList>
    </citation>
    <scope>NUCLEOTIDE SEQUENCE [LARGE SCALE GENOMIC DNA]</scope>
    <source>
        <strain evidence="2">cv. Niubang</strain>
    </source>
</reference>
<dbReference type="Proteomes" id="UP001055879">
    <property type="component" value="Linkage Group LG10"/>
</dbReference>
<reference evidence="2" key="1">
    <citation type="journal article" date="2022" name="Mol. Ecol. Resour.">
        <title>The genomes of chicory, endive, great burdock and yacon provide insights into Asteraceae palaeo-polyploidization history and plant inulin production.</title>
        <authorList>
            <person name="Fan W."/>
            <person name="Wang S."/>
            <person name="Wang H."/>
            <person name="Wang A."/>
            <person name="Jiang F."/>
            <person name="Liu H."/>
            <person name="Zhao H."/>
            <person name="Xu D."/>
            <person name="Zhang Y."/>
        </authorList>
    </citation>
    <scope>NUCLEOTIDE SEQUENCE [LARGE SCALE GENOMIC DNA]</scope>
    <source>
        <strain evidence="2">cv. Niubang</strain>
    </source>
</reference>